<keyword evidence="4 6" id="KW-1133">Transmembrane helix</keyword>
<dbReference type="RefSeq" id="WP_250868306.1">
    <property type="nucleotide sequence ID" value="NZ_JAGSOI010000029.1"/>
</dbReference>
<dbReference type="Pfam" id="PF00482">
    <property type="entry name" value="T2SSF"/>
    <property type="match status" value="1"/>
</dbReference>
<feature type="transmembrane region" description="Helical" evidence="6">
    <location>
        <begin position="57"/>
        <end position="79"/>
    </location>
</feature>
<dbReference type="InterPro" id="IPR056569">
    <property type="entry name" value="ArlJ-like"/>
</dbReference>
<proteinExistence type="predicted"/>
<evidence type="ECO:0000256" key="2">
    <source>
        <dbReference type="ARBA" id="ARBA00022475"/>
    </source>
</evidence>
<organism evidence="8 9">
    <name type="scientific">Methanococcoides seepicolus</name>
    <dbReference type="NCBI Taxonomy" id="2828780"/>
    <lineage>
        <taxon>Archaea</taxon>
        <taxon>Methanobacteriati</taxon>
        <taxon>Methanobacteriota</taxon>
        <taxon>Stenosarchaea group</taxon>
        <taxon>Methanomicrobia</taxon>
        <taxon>Methanosarcinales</taxon>
        <taxon>Methanosarcinaceae</taxon>
        <taxon>Methanococcoides</taxon>
    </lineage>
</organism>
<reference evidence="8" key="2">
    <citation type="submission" date="2021-04" db="EMBL/GenBank/DDBJ databases">
        <authorList>
            <person name="Dong X."/>
        </authorList>
    </citation>
    <scope>NUCLEOTIDE SEQUENCE</scope>
    <source>
        <strain evidence="8">LLY</strain>
    </source>
</reference>
<dbReference type="InterPro" id="IPR018076">
    <property type="entry name" value="T2SS_GspF_dom"/>
</dbReference>
<keyword evidence="5 6" id="KW-0472">Membrane</keyword>
<evidence type="ECO:0000256" key="6">
    <source>
        <dbReference type="SAM" id="Phobius"/>
    </source>
</evidence>
<accession>A0A9E4ZG36</accession>
<dbReference type="EMBL" id="JAGSOI010000029">
    <property type="protein sequence ID" value="MCM1986956.1"/>
    <property type="molecule type" value="Genomic_DNA"/>
</dbReference>
<feature type="transmembrane region" description="Helical" evidence="6">
    <location>
        <begin position="85"/>
        <end position="106"/>
    </location>
</feature>
<gene>
    <name evidence="8" type="ORF">KDK67_08135</name>
</gene>
<dbReference type="PANTHER" id="PTHR35402">
    <property type="entry name" value="INTEGRAL MEMBRANE PROTEIN-RELATED"/>
    <property type="match status" value="1"/>
</dbReference>
<comment type="caution">
    <text evidence="8">The sequence shown here is derived from an EMBL/GenBank/DDBJ whole genome shotgun (WGS) entry which is preliminary data.</text>
</comment>
<evidence type="ECO:0000256" key="1">
    <source>
        <dbReference type="ARBA" id="ARBA00004651"/>
    </source>
</evidence>
<evidence type="ECO:0000256" key="5">
    <source>
        <dbReference type="ARBA" id="ARBA00023136"/>
    </source>
</evidence>
<dbReference type="Proteomes" id="UP001056766">
    <property type="component" value="Unassembled WGS sequence"/>
</dbReference>
<dbReference type="InterPro" id="IPR042094">
    <property type="entry name" value="T2SS_GspF_sf"/>
</dbReference>
<dbReference type="PANTHER" id="PTHR35402:SF1">
    <property type="entry name" value="TYPE II SECRETION SYSTEM PROTEIN GSPF DOMAIN-CONTAINING PROTEIN"/>
    <property type="match status" value="1"/>
</dbReference>
<keyword evidence="9" id="KW-1185">Reference proteome</keyword>
<evidence type="ECO:0000313" key="9">
    <source>
        <dbReference type="Proteomes" id="UP001056766"/>
    </source>
</evidence>
<feature type="domain" description="Type II secretion system protein GspF" evidence="7">
    <location>
        <begin position="122"/>
        <end position="247"/>
    </location>
</feature>
<reference evidence="8" key="1">
    <citation type="journal article" date="2021" name="mSystems">
        <title>Bacteria and Archaea Synergistically Convert Glycine Betaine to Biogenic Methane in the Formosa Cold Seep of the South China Sea.</title>
        <authorList>
            <person name="Li L."/>
            <person name="Zhang W."/>
            <person name="Zhang S."/>
            <person name="Song L."/>
            <person name="Sun Q."/>
            <person name="Zhang H."/>
            <person name="Xiang H."/>
            <person name="Dong X."/>
        </authorList>
    </citation>
    <scope>NUCLEOTIDE SEQUENCE</scope>
    <source>
        <strain evidence="8">LLY</strain>
    </source>
</reference>
<name>A0A9E4ZG36_9EURY</name>
<keyword evidence="2" id="KW-1003">Cell membrane</keyword>
<comment type="subcellular location">
    <subcellularLocation>
        <location evidence="1">Cell membrane</location>
        <topology evidence="1">Multi-pass membrane protein</topology>
    </subcellularLocation>
</comment>
<evidence type="ECO:0000256" key="3">
    <source>
        <dbReference type="ARBA" id="ARBA00022692"/>
    </source>
</evidence>
<keyword evidence="3 6" id="KW-0812">Transmembrane</keyword>
<evidence type="ECO:0000256" key="4">
    <source>
        <dbReference type="ARBA" id="ARBA00022989"/>
    </source>
</evidence>
<evidence type="ECO:0000313" key="8">
    <source>
        <dbReference type="EMBL" id="MCM1986956.1"/>
    </source>
</evidence>
<evidence type="ECO:0000259" key="7">
    <source>
        <dbReference type="Pfam" id="PF00482"/>
    </source>
</evidence>
<feature type="transmembrane region" description="Helical" evidence="6">
    <location>
        <begin position="226"/>
        <end position="248"/>
    </location>
</feature>
<dbReference type="GO" id="GO:0005886">
    <property type="term" value="C:plasma membrane"/>
    <property type="evidence" value="ECO:0007669"/>
    <property type="project" value="UniProtKB-SubCell"/>
</dbReference>
<protein>
    <submittedName>
        <fullName evidence="8">Type II secretion system F family protein</fullName>
    </submittedName>
</protein>
<dbReference type="Gene3D" id="1.20.81.30">
    <property type="entry name" value="Type II secretion system (T2SS), domain F"/>
    <property type="match status" value="1"/>
</dbReference>
<dbReference type="AlphaFoldDB" id="A0A9E4ZG36"/>
<sequence>MKFNKKTGKNIVEIDELDEDQLSAYEEQVILMKLDDVKKDDRLRDFMRNPKGSFSTYPYYAMIFSGPAAIIFMIAGLYLTWGTPGIDNVLIISSWIFMLPPALTYYRKASYINKVEEYLPNFLRDIAEMSRAGLTLPSAVGTVAKGEYGEMTAEIRKMDASLSWGISFEDTLDNFGKRMNTSLITRSVALITQANRAGGRVSFVLEAAARDASEIKTLERERRGNMAVYVVISYMSFFVFIFVILMLATKFVPTMHMASVASTSAPAGGSFIGSFDADNFIRILFHATIIQGYMSGLVAGQMGEGKLSAGLKHSFALTLIAWLSFIVL</sequence>